<gene>
    <name evidence="1 3" type="ORF">CBG11186</name>
    <name evidence="1" type="ORF">CBG_11186</name>
</gene>
<dbReference type="WormBase" id="CBG11186">
    <property type="protein sequence ID" value="CBP47222"/>
    <property type="gene ID" value="WBGene00032349"/>
</dbReference>
<sequence>MMRRSAGKDSKRIVRPFRNFPFSHFSAYTTEDTDLPKKCVVIRKKKIGDSIEKIELRYVAYNKLEKGAHSTTMEAINDASSYMRDRAGDLDYQDTSSTSLQKTVTVVKSEEKEKKKLEQCLPFLQSMRARFAENEKSNMYSTHKRTQNGALKILCDEILEEAEYILNNGHPVTSDIIKKIAKMNTLSRQVIANESKMESLIPDENELAASKSKTSDNTLNSAHPAVLPPKRMLYYFLIRILILCSE</sequence>
<dbReference type="OMA" id="NNGHPVT"/>
<organism evidence="1 2">
    <name type="scientific">Caenorhabditis briggsae</name>
    <dbReference type="NCBI Taxonomy" id="6238"/>
    <lineage>
        <taxon>Eukaryota</taxon>
        <taxon>Metazoa</taxon>
        <taxon>Ecdysozoa</taxon>
        <taxon>Nematoda</taxon>
        <taxon>Chromadorea</taxon>
        <taxon>Rhabditida</taxon>
        <taxon>Rhabditina</taxon>
        <taxon>Rhabditomorpha</taxon>
        <taxon>Rhabditoidea</taxon>
        <taxon>Rhabditidae</taxon>
        <taxon>Peloderinae</taxon>
        <taxon>Caenorhabditis</taxon>
    </lineage>
</organism>
<protein>
    <submittedName>
        <fullName evidence="1">Protein CBG11186</fullName>
    </submittedName>
</protein>
<dbReference type="eggNOG" id="ENOG502TFPR">
    <property type="taxonomic scope" value="Eukaryota"/>
</dbReference>
<dbReference type="FunCoup" id="A8XCN2">
    <property type="interactions" value="1448"/>
</dbReference>
<dbReference type="EMBL" id="HE601002">
    <property type="protein sequence ID" value="CAP30381.2"/>
    <property type="molecule type" value="Genomic_DNA"/>
</dbReference>
<name>A8XCN2_CAEBR</name>
<dbReference type="GeneID" id="8571968"/>
<dbReference type="RefSeq" id="XP_002630453.2">
    <property type="nucleotide sequence ID" value="XM_002630407.2"/>
</dbReference>
<dbReference type="CTD" id="8571968"/>
<dbReference type="Proteomes" id="UP000008549">
    <property type="component" value="Unassembled WGS sequence"/>
</dbReference>
<dbReference type="STRING" id="6238.A8XCN2"/>
<keyword evidence="2" id="KW-1185">Reference proteome</keyword>
<reference evidence="1 2" key="2">
    <citation type="journal article" date="2011" name="PLoS Genet.">
        <title>Caenorhabditis briggsae recombinant inbred line genotypes reveal inter-strain incompatibility and the evolution of recombination.</title>
        <authorList>
            <person name="Ross J.A."/>
            <person name="Koboldt D.C."/>
            <person name="Staisch J.E."/>
            <person name="Chamberlin H.M."/>
            <person name="Gupta B.P."/>
            <person name="Miller R.D."/>
            <person name="Baird S.E."/>
            <person name="Haag E.S."/>
        </authorList>
    </citation>
    <scope>NUCLEOTIDE SEQUENCE [LARGE SCALE GENOMIC DNA]</scope>
    <source>
        <strain evidence="1 2">AF16</strain>
    </source>
</reference>
<reference evidence="1 2" key="1">
    <citation type="journal article" date="2003" name="PLoS Biol.">
        <title>The genome sequence of Caenorhabditis briggsae: a platform for comparative genomics.</title>
        <authorList>
            <person name="Stein L.D."/>
            <person name="Bao Z."/>
            <person name="Blasiar D."/>
            <person name="Blumenthal T."/>
            <person name="Brent M.R."/>
            <person name="Chen N."/>
            <person name="Chinwalla A."/>
            <person name="Clarke L."/>
            <person name="Clee C."/>
            <person name="Coghlan A."/>
            <person name="Coulson A."/>
            <person name="D'Eustachio P."/>
            <person name="Fitch D.H."/>
            <person name="Fulton L.A."/>
            <person name="Fulton R.E."/>
            <person name="Griffiths-Jones S."/>
            <person name="Harris T.W."/>
            <person name="Hillier L.W."/>
            <person name="Kamath R."/>
            <person name="Kuwabara P.E."/>
            <person name="Mardis E.R."/>
            <person name="Marra M.A."/>
            <person name="Miner T.L."/>
            <person name="Minx P."/>
            <person name="Mullikin J.C."/>
            <person name="Plumb R.W."/>
            <person name="Rogers J."/>
            <person name="Schein J.E."/>
            <person name="Sohrmann M."/>
            <person name="Spieth J."/>
            <person name="Stajich J.E."/>
            <person name="Wei C."/>
            <person name="Willey D."/>
            <person name="Wilson R.K."/>
            <person name="Durbin R."/>
            <person name="Waterston R.H."/>
        </authorList>
    </citation>
    <scope>NUCLEOTIDE SEQUENCE [LARGE SCALE GENOMIC DNA]</scope>
    <source>
        <strain evidence="1 2">AF16</strain>
    </source>
</reference>
<dbReference type="InParanoid" id="A8XCN2"/>
<evidence type="ECO:0000313" key="1">
    <source>
        <dbReference type="EMBL" id="CAP30381.2"/>
    </source>
</evidence>
<evidence type="ECO:0000313" key="3">
    <source>
        <dbReference type="WormBase" id="CBG11186"/>
    </source>
</evidence>
<dbReference type="AlphaFoldDB" id="A8XCN2"/>
<evidence type="ECO:0000313" key="2">
    <source>
        <dbReference type="Proteomes" id="UP000008549"/>
    </source>
</evidence>
<accession>A8XCN2</accession>
<dbReference type="HOGENOM" id="CLU_080528_0_0_1"/>
<proteinExistence type="predicted"/>
<dbReference type="KEGG" id="cbr:CBG_11186"/>